<reference evidence="2 4" key="1">
    <citation type="submission" date="2016-05" db="EMBL/GenBank/DDBJ databases">
        <title>Comparative analysis of secretome profiles of manganese(II)-oxidizing ascomycete fungi.</title>
        <authorList>
            <consortium name="DOE Joint Genome Institute"/>
            <person name="Zeiner C.A."/>
            <person name="Purvine S.O."/>
            <person name="Zink E.M."/>
            <person name="Wu S."/>
            <person name="Pasa-Tolic L."/>
            <person name="Chaput D.L."/>
            <person name="Haridas S."/>
            <person name="Grigoriev I.V."/>
            <person name="Santelli C.M."/>
            <person name="Hansel C.M."/>
        </authorList>
    </citation>
    <scope>NUCLEOTIDE SEQUENCE [LARGE SCALE GENOMIC DNA]</scope>
    <source>
        <strain evidence="2 4">SRC1lrK2f</strain>
    </source>
</reference>
<dbReference type="SUPFAM" id="SSF53335">
    <property type="entry name" value="S-adenosyl-L-methionine-dependent methyltransferases"/>
    <property type="match status" value="1"/>
</dbReference>
<keyword evidence="2" id="KW-0489">Methyltransferase</keyword>
<evidence type="ECO:0000259" key="1">
    <source>
        <dbReference type="Pfam" id="PF13649"/>
    </source>
</evidence>
<dbReference type="EMBL" id="PDXD01000043">
    <property type="protein sequence ID" value="RYN70196.1"/>
    <property type="molecule type" value="Genomic_DNA"/>
</dbReference>
<dbReference type="EMBL" id="KV441473">
    <property type="protein sequence ID" value="OAG23192.1"/>
    <property type="molecule type" value="Genomic_DNA"/>
</dbReference>
<keyword evidence="4" id="KW-1185">Reference proteome</keyword>
<dbReference type="OMA" id="WAEKSWA"/>
<keyword evidence="2" id="KW-0808">Transferase</keyword>
<dbReference type="RefSeq" id="XP_018388613.1">
    <property type="nucleotide sequence ID" value="XM_018524526.1"/>
</dbReference>
<dbReference type="InterPro" id="IPR041698">
    <property type="entry name" value="Methyltransf_25"/>
</dbReference>
<dbReference type="Proteomes" id="UP000077248">
    <property type="component" value="Unassembled WGS sequence"/>
</dbReference>
<protein>
    <submittedName>
        <fullName evidence="2">S-adenosyl-L-methionine-dependent methyltransferase</fullName>
    </submittedName>
</protein>
<reference evidence="3" key="3">
    <citation type="journal article" date="2019" name="J. ISSAAS">
        <title>Genomics, evolutionary history and diagnostics of the Alternaria alternata species group including apple and Asian pear pathotypes.</title>
        <authorList>
            <person name="Armitage A.D."/>
            <person name="Cockerton H.M."/>
            <person name="Sreenivasaprasad S."/>
            <person name="Woodhall J."/>
            <person name="Lane C."/>
            <person name="Harrison R.J."/>
            <person name="Clarkson J.P."/>
        </authorList>
    </citation>
    <scope>NUCLEOTIDE SEQUENCE</scope>
    <source>
        <strain evidence="3">FERA 1177</strain>
    </source>
</reference>
<gene>
    <name evidence="3" type="ORF">AA0117_g10750</name>
    <name evidence="2" type="ORF">CC77DRAFT_1018020</name>
</gene>
<evidence type="ECO:0000313" key="5">
    <source>
        <dbReference type="Proteomes" id="UP000291422"/>
    </source>
</evidence>
<dbReference type="GeneID" id="29110120"/>
<evidence type="ECO:0000313" key="3">
    <source>
        <dbReference type="EMBL" id="RYN70196.1"/>
    </source>
</evidence>
<dbReference type="STRING" id="5599.A0A177DW05"/>
<reference evidence="5" key="2">
    <citation type="journal article" date="2019" name="bioRxiv">
        <title>Genomics, evolutionary history and diagnostics of the Alternaria alternata species group including apple and Asian pear pathotypes.</title>
        <authorList>
            <person name="Armitage A.D."/>
            <person name="Cockerton H.M."/>
            <person name="Sreenivasaprasad S."/>
            <person name="Woodhall J.W."/>
            <person name="Lane C.R."/>
            <person name="Harrison R.J."/>
            <person name="Clarkson J.P."/>
        </authorList>
    </citation>
    <scope>NUCLEOTIDE SEQUENCE [LARGE SCALE GENOMIC DNA]</scope>
    <source>
        <strain evidence="5">FERA 1177</strain>
    </source>
</reference>
<dbReference type="Gene3D" id="3.40.50.150">
    <property type="entry name" value="Vaccinia Virus protein VP39"/>
    <property type="match status" value="1"/>
</dbReference>
<name>A0A177DW05_ALTAL</name>
<dbReference type="KEGG" id="aalt:CC77DRAFT_1018020"/>
<dbReference type="InterPro" id="IPR029063">
    <property type="entry name" value="SAM-dependent_MTases_sf"/>
</dbReference>
<dbReference type="GO" id="GO:0032259">
    <property type="term" value="P:methylation"/>
    <property type="evidence" value="ECO:0007669"/>
    <property type="project" value="UniProtKB-KW"/>
</dbReference>
<sequence>MASNTEHQPKQVAILLEGQNKVDVYEATGGAVTSQFAAHNLSLLPPIPPTSVIHDNACGAGTVSRIILSSNALSDLKIYATDIDQVFLDKLRSDADRNSWPIYVSNQKSESLSFPDNHFTHSINNIGIFFTTGAGLDGAKEIYRTLQPGGTAVVNCWEDVTWLPPFALVHQALRPGNPYPAPPIIWKDGQQIQRVMLEAGFLKENMRVERSEAWAKTTDLKDWAEKSWAYLGNIGGWKETDGERWDEAVDLLVKHILEQEGTKKVGEEVWMRASQWVVIAQK</sequence>
<dbReference type="AlphaFoldDB" id="A0A177DW05"/>
<accession>A0A177DW05</accession>
<evidence type="ECO:0000313" key="4">
    <source>
        <dbReference type="Proteomes" id="UP000077248"/>
    </source>
</evidence>
<organism evidence="2 4">
    <name type="scientific">Alternaria alternata</name>
    <name type="common">Alternaria rot fungus</name>
    <name type="synonym">Torula alternata</name>
    <dbReference type="NCBI Taxonomy" id="5599"/>
    <lineage>
        <taxon>Eukaryota</taxon>
        <taxon>Fungi</taxon>
        <taxon>Dikarya</taxon>
        <taxon>Ascomycota</taxon>
        <taxon>Pezizomycotina</taxon>
        <taxon>Dothideomycetes</taxon>
        <taxon>Pleosporomycetidae</taxon>
        <taxon>Pleosporales</taxon>
        <taxon>Pleosporineae</taxon>
        <taxon>Pleosporaceae</taxon>
        <taxon>Alternaria</taxon>
        <taxon>Alternaria sect. Alternaria</taxon>
        <taxon>Alternaria alternata complex</taxon>
    </lineage>
</organism>
<dbReference type="Proteomes" id="UP000291422">
    <property type="component" value="Unassembled WGS sequence"/>
</dbReference>
<dbReference type="GO" id="GO:0008168">
    <property type="term" value="F:methyltransferase activity"/>
    <property type="evidence" value="ECO:0007669"/>
    <property type="project" value="UniProtKB-KW"/>
</dbReference>
<dbReference type="VEuPathDB" id="FungiDB:CC77DRAFT_1018020"/>
<evidence type="ECO:0000313" key="2">
    <source>
        <dbReference type="EMBL" id="OAG23192.1"/>
    </source>
</evidence>
<proteinExistence type="predicted"/>
<dbReference type="Pfam" id="PF13649">
    <property type="entry name" value="Methyltransf_25"/>
    <property type="match status" value="1"/>
</dbReference>
<feature type="domain" description="Methyltransferase" evidence="1">
    <location>
        <begin position="55"/>
        <end position="150"/>
    </location>
</feature>